<protein>
    <submittedName>
        <fullName evidence="2">Uncharacterized protein</fullName>
    </submittedName>
</protein>
<reference evidence="2 3" key="1">
    <citation type="submission" date="2022-06" db="EMBL/GenBank/DDBJ databases">
        <title>Genomic Encyclopedia of Archaeal and Bacterial Type Strains, Phase II (KMG-II): from individual species to whole genera.</title>
        <authorList>
            <person name="Goeker M."/>
        </authorList>
    </citation>
    <scope>NUCLEOTIDE SEQUENCE [LARGE SCALE GENOMIC DNA]</scope>
    <source>
        <strain evidence="2 3">DSM 40477</strain>
    </source>
</reference>
<proteinExistence type="predicted"/>
<evidence type="ECO:0000256" key="1">
    <source>
        <dbReference type="SAM" id="MobiDB-lite"/>
    </source>
</evidence>
<evidence type="ECO:0000313" key="2">
    <source>
        <dbReference type="EMBL" id="MCP2261522.1"/>
    </source>
</evidence>
<dbReference type="Proteomes" id="UP001205311">
    <property type="component" value="Unassembled WGS sequence"/>
</dbReference>
<comment type="caution">
    <text evidence="2">The sequence shown here is derived from an EMBL/GenBank/DDBJ whole genome shotgun (WGS) entry which is preliminary data.</text>
</comment>
<accession>A0ABT1I152</accession>
<dbReference type="EMBL" id="JAMTCP010000043">
    <property type="protein sequence ID" value="MCP2261522.1"/>
    <property type="molecule type" value="Genomic_DNA"/>
</dbReference>
<feature type="compositionally biased region" description="Gly residues" evidence="1">
    <location>
        <begin position="184"/>
        <end position="193"/>
    </location>
</feature>
<feature type="compositionally biased region" description="Basic and acidic residues" evidence="1">
    <location>
        <begin position="145"/>
        <end position="159"/>
    </location>
</feature>
<organism evidence="2 3">
    <name type="scientific">Streptoalloteichus tenebrarius (strain ATCC 17920 / DSM 40477 / JCM 4838 / CBS 697.72 / NBRC 16177 / NCIMB 11028 / NRRL B-12390 / A12253. 1 / ISP 5477)</name>
    <name type="common">Streptomyces tenebrarius</name>
    <dbReference type="NCBI Taxonomy" id="1933"/>
    <lineage>
        <taxon>Bacteria</taxon>
        <taxon>Bacillati</taxon>
        <taxon>Actinomycetota</taxon>
        <taxon>Actinomycetes</taxon>
        <taxon>Pseudonocardiales</taxon>
        <taxon>Pseudonocardiaceae</taxon>
        <taxon>Streptoalloteichus</taxon>
    </lineage>
</organism>
<keyword evidence="3" id="KW-1185">Reference proteome</keyword>
<feature type="compositionally biased region" description="Polar residues" evidence="1">
    <location>
        <begin position="220"/>
        <end position="235"/>
    </location>
</feature>
<evidence type="ECO:0000313" key="3">
    <source>
        <dbReference type="Proteomes" id="UP001205311"/>
    </source>
</evidence>
<sequence length="235" mass="25479">MDNSVTPHLPGGQPGSAYHPYQFLQALRLWCSPVANLDEQGDEGILTVVHTLPELTAHLRRLAIQGKLQVKFRDVLVHSLTEATKAMAAVTDLLEITTKDDDKHSPWDEANLRAREEAFDLLSRAAAGLSRLEDRLHFCCYEDKAQPHGEEPPMVRDRVSPTSLNPVRHPQGRERQDDRRPGADGAGQGGLGGNSVVATAVTRSLAHANLGSLNGPGGSQRENNTAPPVINTGSR</sequence>
<gene>
    <name evidence="2" type="ORF">LX15_005248</name>
</gene>
<feature type="region of interest" description="Disordered" evidence="1">
    <location>
        <begin position="145"/>
        <end position="235"/>
    </location>
</feature>
<name>A0ABT1I152_STRSD</name>
<feature type="compositionally biased region" description="Basic and acidic residues" evidence="1">
    <location>
        <begin position="171"/>
        <end position="182"/>
    </location>
</feature>